<gene>
    <name evidence="1" type="ORF">ACTOB_004756</name>
</gene>
<organism evidence="1 2">
    <name type="scientific">Actinoplanes oblitus</name>
    <dbReference type="NCBI Taxonomy" id="3040509"/>
    <lineage>
        <taxon>Bacteria</taxon>
        <taxon>Bacillati</taxon>
        <taxon>Actinomycetota</taxon>
        <taxon>Actinomycetes</taxon>
        <taxon>Micromonosporales</taxon>
        <taxon>Micromonosporaceae</taxon>
        <taxon>Actinoplanes</taxon>
    </lineage>
</organism>
<dbReference type="RefSeq" id="WP_284914006.1">
    <property type="nucleotide sequence ID" value="NZ_CP126980.1"/>
</dbReference>
<dbReference type="EMBL" id="CP126980">
    <property type="protein sequence ID" value="WIM92799.1"/>
    <property type="molecule type" value="Genomic_DNA"/>
</dbReference>
<reference evidence="1 2" key="1">
    <citation type="submission" date="2023-06" db="EMBL/GenBank/DDBJ databases">
        <authorList>
            <person name="Yushchuk O."/>
            <person name="Binda E."/>
            <person name="Ruckert-Reed C."/>
            <person name="Fedorenko V."/>
            <person name="Kalinowski J."/>
            <person name="Marinelli F."/>
        </authorList>
    </citation>
    <scope>NUCLEOTIDE SEQUENCE [LARGE SCALE GENOMIC DNA]</scope>
    <source>
        <strain evidence="1 2">NRRL 3884</strain>
    </source>
</reference>
<proteinExistence type="predicted"/>
<sequence length="116" mass="13014">MSENADRLVSIPLEKAIETARLLESIVVSLDRIGSRQAAGNADADTLDQFMTEWLVGPRLSRARSVLWDAITEVIGEEKTEAIAESTPRFPNPVPDEVRALRQELRRRNETQFGHS</sequence>
<protein>
    <submittedName>
        <fullName evidence="1">Uncharacterized protein</fullName>
    </submittedName>
</protein>
<keyword evidence="2" id="KW-1185">Reference proteome</keyword>
<accession>A0ABY8W4L8</accession>
<name>A0ABY8W4L8_9ACTN</name>
<evidence type="ECO:0000313" key="2">
    <source>
        <dbReference type="Proteomes" id="UP001240150"/>
    </source>
</evidence>
<evidence type="ECO:0000313" key="1">
    <source>
        <dbReference type="EMBL" id="WIM92799.1"/>
    </source>
</evidence>
<dbReference type="Proteomes" id="UP001240150">
    <property type="component" value="Chromosome"/>
</dbReference>